<evidence type="ECO:0000256" key="4">
    <source>
        <dbReference type="ARBA" id="ARBA00022723"/>
    </source>
</evidence>
<feature type="binding site" evidence="9">
    <location>
        <position position="395"/>
    </location>
    <ligand>
        <name>Zn(2+)</name>
        <dbReference type="ChEBI" id="CHEBI:29105"/>
        <note>catalytic</note>
    </ligand>
</feature>
<evidence type="ECO:0000256" key="5">
    <source>
        <dbReference type="ARBA" id="ARBA00022801"/>
    </source>
</evidence>
<dbReference type="InterPro" id="IPR024571">
    <property type="entry name" value="ERAP1-like_C_dom"/>
</dbReference>
<comment type="caution">
    <text evidence="16">The sequence shown here is derived from an EMBL/GenBank/DDBJ whole genome shotgun (WGS) entry which is preliminary data.</text>
</comment>
<dbReference type="STRING" id="741276.A0A2S5BG82"/>
<dbReference type="Gene3D" id="2.60.40.1910">
    <property type="match status" value="1"/>
</dbReference>
<organism evidence="16 17">
    <name type="scientific">Rhodotorula taiwanensis</name>
    <dbReference type="NCBI Taxonomy" id="741276"/>
    <lineage>
        <taxon>Eukaryota</taxon>
        <taxon>Fungi</taxon>
        <taxon>Dikarya</taxon>
        <taxon>Basidiomycota</taxon>
        <taxon>Pucciniomycotina</taxon>
        <taxon>Microbotryomycetes</taxon>
        <taxon>Sporidiobolales</taxon>
        <taxon>Sporidiobolaceae</taxon>
        <taxon>Rhodotorula</taxon>
    </lineage>
</organism>
<feature type="domain" description="Aminopeptidase N-like N-terminal" evidence="15">
    <location>
        <begin position="21"/>
        <end position="195"/>
    </location>
</feature>
<dbReference type="OrthoDB" id="10031169at2759"/>
<dbReference type="FunFam" id="1.10.390.10:FF:000006">
    <property type="entry name" value="Puromycin-sensitive aminopeptidase"/>
    <property type="match status" value="1"/>
</dbReference>
<dbReference type="Pfam" id="PF17900">
    <property type="entry name" value="Peptidase_M1_N"/>
    <property type="match status" value="1"/>
</dbReference>
<dbReference type="GO" id="GO:0006508">
    <property type="term" value="P:proteolysis"/>
    <property type="evidence" value="ECO:0007669"/>
    <property type="project" value="UniProtKB-KW"/>
</dbReference>
<evidence type="ECO:0000256" key="9">
    <source>
        <dbReference type="PIRSR" id="PIRSR634016-3"/>
    </source>
</evidence>
<gene>
    <name evidence="16" type="ORF">BMF94_1092</name>
</gene>
<dbReference type="GO" id="GO:0042277">
    <property type="term" value="F:peptide binding"/>
    <property type="evidence" value="ECO:0007669"/>
    <property type="project" value="TreeGrafter"/>
</dbReference>
<keyword evidence="6 9" id="KW-0862">Zinc</keyword>
<dbReference type="GO" id="GO:0070006">
    <property type="term" value="F:metalloaminopeptidase activity"/>
    <property type="evidence" value="ECO:0007669"/>
    <property type="project" value="TreeGrafter"/>
</dbReference>
<dbReference type="PANTHER" id="PTHR11533">
    <property type="entry name" value="PROTEASE M1 ZINC METALLOPROTEASE"/>
    <property type="match status" value="1"/>
</dbReference>
<dbReference type="Gene3D" id="2.60.40.1730">
    <property type="entry name" value="tricorn interacting facor f3 domain"/>
    <property type="match status" value="1"/>
</dbReference>
<feature type="domain" description="ERAP1-like C-terminal" evidence="14">
    <location>
        <begin position="599"/>
        <end position="919"/>
    </location>
</feature>
<evidence type="ECO:0000256" key="11">
    <source>
        <dbReference type="RuleBase" id="RU364040"/>
    </source>
</evidence>
<evidence type="ECO:0000256" key="12">
    <source>
        <dbReference type="SAM" id="MobiDB-lite"/>
    </source>
</evidence>
<dbReference type="FunFam" id="1.25.50.20:FF:000002">
    <property type="entry name" value="Aminopeptidase"/>
    <property type="match status" value="1"/>
</dbReference>
<dbReference type="SUPFAM" id="SSF55486">
    <property type="entry name" value="Metalloproteases ('zincins'), catalytic domain"/>
    <property type="match status" value="1"/>
</dbReference>
<keyword evidence="17" id="KW-1185">Reference proteome</keyword>
<dbReference type="GO" id="GO:0005615">
    <property type="term" value="C:extracellular space"/>
    <property type="evidence" value="ECO:0007669"/>
    <property type="project" value="TreeGrafter"/>
</dbReference>
<protein>
    <recommendedName>
        <fullName evidence="11">Aminopeptidase</fullName>
        <ecNumber evidence="11">3.4.11.-</ecNumber>
    </recommendedName>
</protein>
<comment type="cofactor">
    <cofactor evidence="9 11">
        <name>Zn(2+)</name>
        <dbReference type="ChEBI" id="CHEBI:29105"/>
    </cofactor>
    <text evidence="9 11">Binds 1 zinc ion per subunit.</text>
</comment>
<feature type="binding site" evidence="9">
    <location>
        <position position="372"/>
    </location>
    <ligand>
        <name>Zn(2+)</name>
        <dbReference type="ChEBI" id="CHEBI:29105"/>
        <note>catalytic</note>
    </ligand>
</feature>
<dbReference type="InterPro" id="IPR045357">
    <property type="entry name" value="Aminopeptidase_N-like_N"/>
</dbReference>
<evidence type="ECO:0000256" key="3">
    <source>
        <dbReference type="ARBA" id="ARBA00022670"/>
    </source>
</evidence>
<dbReference type="Pfam" id="PF01433">
    <property type="entry name" value="Peptidase_M1"/>
    <property type="match status" value="1"/>
</dbReference>
<evidence type="ECO:0000256" key="1">
    <source>
        <dbReference type="ARBA" id="ARBA00010136"/>
    </source>
</evidence>
<keyword evidence="4 9" id="KW-0479">Metal-binding</keyword>
<dbReference type="Gene3D" id="1.25.50.20">
    <property type="match status" value="1"/>
</dbReference>
<keyword evidence="2 11" id="KW-0031">Aminopeptidase</keyword>
<feature type="domain" description="Peptidase M1 membrane alanine aminopeptidase" evidence="13">
    <location>
        <begin position="303"/>
        <end position="518"/>
    </location>
</feature>
<name>A0A2S5BG82_9BASI</name>
<dbReference type="PANTHER" id="PTHR11533:SF174">
    <property type="entry name" value="PUROMYCIN-SENSITIVE AMINOPEPTIDASE-RELATED"/>
    <property type="match status" value="1"/>
</dbReference>
<dbReference type="InterPro" id="IPR042097">
    <property type="entry name" value="Aminopeptidase_N-like_N_sf"/>
</dbReference>
<dbReference type="InterPro" id="IPR027268">
    <property type="entry name" value="Peptidase_M4/M1_CTD_sf"/>
</dbReference>
<dbReference type="GO" id="GO:0016020">
    <property type="term" value="C:membrane"/>
    <property type="evidence" value="ECO:0007669"/>
    <property type="project" value="TreeGrafter"/>
</dbReference>
<dbReference type="EC" id="3.4.11.-" evidence="11"/>
<keyword evidence="7 11" id="KW-0482">Metalloprotease</keyword>
<dbReference type="CDD" id="cd09601">
    <property type="entry name" value="M1_APN-Q_like"/>
    <property type="match status" value="1"/>
</dbReference>
<feature type="active site" description="Proton acceptor" evidence="8">
    <location>
        <position position="373"/>
    </location>
</feature>
<dbReference type="InterPro" id="IPR014782">
    <property type="entry name" value="Peptidase_M1_dom"/>
</dbReference>
<evidence type="ECO:0000256" key="2">
    <source>
        <dbReference type="ARBA" id="ARBA00022438"/>
    </source>
</evidence>
<dbReference type="GO" id="GO:0008270">
    <property type="term" value="F:zinc ion binding"/>
    <property type="evidence" value="ECO:0007669"/>
    <property type="project" value="UniProtKB-UniRule"/>
</dbReference>
<dbReference type="Pfam" id="PF11838">
    <property type="entry name" value="ERAP1_C"/>
    <property type="match status" value="1"/>
</dbReference>
<reference evidence="16 17" key="1">
    <citation type="journal article" date="2018" name="Front. Microbiol.">
        <title>Prospects for Fungal Bioremediation of Acidic Radioactive Waste Sites: Characterization and Genome Sequence of Rhodotorula taiwanensis MD1149.</title>
        <authorList>
            <person name="Tkavc R."/>
            <person name="Matrosova V.Y."/>
            <person name="Grichenko O.E."/>
            <person name="Gostincar C."/>
            <person name="Volpe R.P."/>
            <person name="Klimenkova P."/>
            <person name="Gaidamakova E.K."/>
            <person name="Zhou C.E."/>
            <person name="Stewart B.J."/>
            <person name="Lyman M.G."/>
            <person name="Malfatti S.A."/>
            <person name="Rubinfeld B."/>
            <person name="Courtot M."/>
            <person name="Singh J."/>
            <person name="Dalgard C.L."/>
            <person name="Hamilton T."/>
            <person name="Frey K.G."/>
            <person name="Gunde-Cimerman N."/>
            <person name="Dugan L."/>
            <person name="Daly M.J."/>
        </authorList>
    </citation>
    <scope>NUCLEOTIDE SEQUENCE [LARGE SCALE GENOMIC DNA]</scope>
    <source>
        <strain evidence="16 17">MD1149</strain>
    </source>
</reference>
<feature type="site" description="Transition state stabilizer" evidence="10">
    <location>
        <position position="459"/>
    </location>
</feature>
<keyword evidence="3 11" id="KW-0645">Protease</keyword>
<dbReference type="EMBL" id="PJQD01000011">
    <property type="protein sequence ID" value="POY75779.1"/>
    <property type="molecule type" value="Genomic_DNA"/>
</dbReference>
<comment type="similarity">
    <text evidence="1 11">Belongs to the peptidase M1 family.</text>
</comment>
<dbReference type="InterPro" id="IPR034016">
    <property type="entry name" value="M1_APN-typ"/>
</dbReference>
<dbReference type="InterPro" id="IPR050344">
    <property type="entry name" value="Peptidase_M1_aminopeptidases"/>
</dbReference>
<feature type="binding site" evidence="9">
    <location>
        <position position="376"/>
    </location>
    <ligand>
        <name>Zn(2+)</name>
        <dbReference type="ChEBI" id="CHEBI:29105"/>
        <note>catalytic</note>
    </ligand>
</feature>
<feature type="region of interest" description="Disordered" evidence="12">
    <location>
        <begin position="219"/>
        <end position="239"/>
    </location>
</feature>
<dbReference type="Proteomes" id="UP000237144">
    <property type="component" value="Unassembled WGS sequence"/>
</dbReference>
<evidence type="ECO:0000256" key="10">
    <source>
        <dbReference type="PIRSR" id="PIRSR634016-4"/>
    </source>
</evidence>
<dbReference type="AlphaFoldDB" id="A0A2S5BG82"/>
<evidence type="ECO:0000313" key="16">
    <source>
        <dbReference type="EMBL" id="POY75779.1"/>
    </source>
</evidence>
<evidence type="ECO:0000256" key="6">
    <source>
        <dbReference type="ARBA" id="ARBA00022833"/>
    </source>
</evidence>
<evidence type="ECO:0000259" key="13">
    <source>
        <dbReference type="Pfam" id="PF01433"/>
    </source>
</evidence>
<sequence length="941" mass="104593">MVAEGPIAPNADSRLSPDVIPAHYDLTIRTDLRDLTFSGTVEIAIHVGKTVEHLTLHAADPLQLEAAVLAPAGAQDSSSRAAEKIVIDEKKQRAQVSFANGSIKAGDYKIGLRWTGKIKPSLEGYYSSTYTKKGDEKAKAYYAVTQFEPCHARQAFPCFDEPALKATFTISLISRTGTVSLANTDVDSTKHIGEGGHFLRTELLDEQFFSAQTAKETIAAGSDAPSDEDAGASATEQTEADLKDDWEIVHFQSTPKVSTYLIAFANGAFEHIESSFTSKLSNRAVPLRVYTTWEHIKQAELLLETTVKVLPIFEEIFDIAYPLPKLDTLVCSDFNGAMENWGLILGSSDCYLYDSEKSGLSAKKLTVAVQSHEVAHQWFGNVVTMEWWDNLWLNESFATLMGEVIIPHRIEPSWRVHSAFIKQHLAQALSLDALRSSHPIEMPCPSEDTITQIFDALTYSKGGSVLKMLSNYVGEEKFLKGVSIYLKKHLYGNARTQDLLAGISEASGQDVGKMADNWLSKTGFPLITVEETEKGLKVRQNRFLATADVSPDEDETLWHVPLQLLVVDPKTGESKVHSELVLSERETTIDIDDVANTTYKLNSETCGVYRTLYPTARLVKLGSEAGKGNASAFSLNDRMGLVQDAAVVASSGYAKTSASLELLAQMKGEEENLVWQEIASALKSITGTWWEQPKEIRDGISKFRRELFKPIAGRLGFDYLESDDPDTTELRTKALSVLAKSDDEETLTEYRRRFAIFVSKDDESAIPKDLRNSIYAHSVRLGGEAEYEKVLEVYRNPATPAHEEAAMRALCSPERPELVERTLAMVLTDQVKNSNVSFFYFLLRANPAAKRKLWAHFKANFNAILSRFKGSFMLGSLVRSSFNTFTSDKDAQAVEAFFADKDTDSYDQALNQSLDAVRASAKWLDRDADDVEQWLRSHKYL</sequence>
<accession>A0A2S5BG82</accession>
<dbReference type="Gene3D" id="1.10.390.10">
    <property type="entry name" value="Neutral Protease Domain 2"/>
    <property type="match status" value="1"/>
</dbReference>
<dbReference type="SUPFAM" id="SSF63737">
    <property type="entry name" value="Leukotriene A4 hydrolase N-terminal domain"/>
    <property type="match status" value="1"/>
</dbReference>
<evidence type="ECO:0000259" key="14">
    <source>
        <dbReference type="Pfam" id="PF11838"/>
    </source>
</evidence>
<dbReference type="GO" id="GO:0043171">
    <property type="term" value="P:peptide catabolic process"/>
    <property type="evidence" value="ECO:0007669"/>
    <property type="project" value="TreeGrafter"/>
</dbReference>
<dbReference type="GO" id="GO:0005737">
    <property type="term" value="C:cytoplasm"/>
    <property type="evidence" value="ECO:0007669"/>
    <property type="project" value="TreeGrafter"/>
</dbReference>
<proteinExistence type="inferred from homology"/>
<evidence type="ECO:0000256" key="7">
    <source>
        <dbReference type="ARBA" id="ARBA00023049"/>
    </source>
</evidence>
<evidence type="ECO:0000313" key="17">
    <source>
        <dbReference type="Proteomes" id="UP000237144"/>
    </source>
</evidence>
<evidence type="ECO:0000259" key="15">
    <source>
        <dbReference type="Pfam" id="PF17900"/>
    </source>
</evidence>
<keyword evidence="5 11" id="KW-0378">Hydrolase</keyword>
<evidence type="ECO:0000256" key="8">
    <source>
        <dbReference type="PIRSR" id="PIRSR634016-1"/>
    </source>
</evidence>